<keyword evidence="1" id="KW-1133">Transmembrane helix</keyword>
<accession>C7N6S5</accession>
<proteinExistence type="predicted"/>
<dbReference type="HOGENOM" id="CLU_3066260_0_0_11"/>
<keyword evidence="1" id="KW-0812">Transmembrane</keyword>
<protein>
    <submittedName>
        <fullName evidence="2">Uncharacterized protein</fullName>
    </submittedName>
</protein>
<evidence type="ECO:0000313" key="2">
    <source>
        <dbReference type="EMBL" id="ACV22610.1"/>
    </source>
</evidence>
<name>C7N6S5_SLAHD</name>
<feature type="transmembrane region" description="Helical" evidence="1">
    <location>
        <begin position="31"/>
        <end position="52"/>
    </location>
</feature>
<gene>
    <name evidence="2" type="ordered locus">Shel_15910</name>
</gene>
<dbReference type="STRING" id="471855.Shel_15910"/>
<dbReference type="RefSeq" id="WP_012798712.1">
    <property type="nucleotide sequence ID" value="NC_013165.1"/>
</dbReference>
<dbReference type="EMBL" id="CP001684">
    <property type="protein sequence ID" value="ACV22610.1"/>
    <property type="molecule type" value="Genomic_DNA"/>
</dbReference>
<sequence length="53" mass="4965">MTARGLAEDLAFAAEALGLPGLAEALGDPALLAKGAAGAALAYAAALSLLLAG</sequence>
<keyword evidence="1" id="KW-0472">Membrane</keyword>
<reference evidence="2 3" key="1">
    <citation type="journal article" date="2009" name="Stand. Genomic Sci.">
        <title>Complete genome sequence of Slackia heliotrinireducens type strain (RHS 1).</title>
        <authorList>
            <person name="Pukall R."/>
            <person name="Lapidus A."/>
            <person name="Nolan M."/>
            <person name="Copeland A."/>
            <person name="Glavina Del Rio T."/>
            <person name="Lucas S."/>
            <person name="Chen F."/>
            <person name="Tice H."/>
            <person name="Cheng J.F."/>
            <person name="Chertkov O."/>
            <person name="Bruce D."/>
            <person name="Goodwin L."/>
            <person name="Kuske C."/>
            <person name="Brettin T."/>
            <person name="Detter J.C."/>
            <person name="Han C."/>
            <person name="Pitluck S."/>
            <person name="Pati A."/>
            <person name="Mavrommatis K."/>
            <person name="Ivanova N."/>
            <person name="Ovchinnikova G."/>
            <person name="Chen A."/>
            <person name="Palaniappan K."/>
            <person name="Schneider S."/>
            <person name="Rohde M."/>
            <person name="Chain P."/>
            <person name="D'haeseleer P."/>
            <person name="Goker M."/>
            <person name="Bristow J."/>
            <person name="Eisen J.A."/>
            <person name="Markowitz V."/>
            <person name="Kyrpides N.C."/>
            <person name="Klenk H.P."/>
            <person name="Hugenholtz P."/>
        </authorList>
    </citation>
    <scope>NUCLEOTIDE SEQUENCE [LARGE SCALE GENOMIC DNA]</scope>
    <source>
        <strain evidence="3">ATCC 29202 / DSM 20476 / NCTC 11029 / RHS 1</strain>
    </source>
</reference>
<evidence type="ECO:0000313" key="3">
    <source>
        <dbReference type="Proteomes" id="UP000002026"/>
    </source>
</evidence>
<keyword evidence="3" id="KW-1185">Reference proteome</keyword>
<dbReference type="Proteomes" id="UP000002026">
    <property type="component" value="Chromosome"/>
</dbReference>
<dbReference type="KEGG" id="shi:Shel_15910"/>
<dbReference type="AlphaFoldDB" id="C7N6S5"/>
<organism evidence="2 3">
    <name type="scientific">Slackia heliotrinireducens (strain ATCC 29202 / DSM 20476 / NCTC 11029 / RHS 1)</name>
    <name type="common">Peptococcus heliotrinreducens</name>
    <dbReference type="NCBI Taxonomy" id="471855"/>
    <lineage>
        <taxon>Bacteria</taxon>
        <taxon>Bacillati</taxon>
        <taxon>Actinomycetota</taxon>
        <taxon>Coriobacteriia</taxon>
        <taxon>Eggerthellales</taxon>
        <taxon>Eggerthellaceae</taxon>
        <taxon>Slackia</taxon>
    </lineage>
</organism>
<evidence type="ECO:0000256" key="1">
    <source>
        <dbReference type="SAM" id="Phobius"/>
    </source>
</evidence>